<reference evidence="2 3" key="1">
    <citation type="journal article" date="2016" name="Nat. Commun.">
        <title>Thousands of microbial genomes shed light on interconnected biogeochemical processes in an aquifer system.</title>
        <authorList>
            <person name="Anantharaman K."/>
            <person name="Brown C.T."/>
            <person name="Hug L.A."/>
            <person name="Sharon I."/>
            <person name="Castelle C.J."/>
            <person name="Probst A.J."/>
            <person name="Thomas B.C."/>
            <person name="Singh A."/>
            <person name="Wilkins M.J."/>
            <person name="Karaoz U."/>
            <person name="Brodie E.L."/>
            <person name="Williams K.H."/>
            <person name="Hubbard S.S."/>
            <person name="Banfield J.F."/>
        </authorList>
    </citation>
    <scope>NUCLEOTIDE SEQUENCE [LARGE SCALE GENOMIC DNA]</scope>
</reference>
<evidence type="ECO:0000313" key="2">
    <source>
        <dbReference type="EMBL" id="OHA81101.1"/>
    </source>
</evidence>
<evidence type="ECO:0008006" key="4">
    <source>
        <dbReference type="Google" id="ProtNLM"/>
    </source>
</evidence>
<feature type="transmembrane region" description="Helical" evidence="1">
    <location>
        <begin position="22"/>
        <end position="53"/>
    </location>
</feature>
<protein>
    <recommendedName>
        <fullName evidence="4">Metal-dependent hydrolase</fullName>
    </recommendedName>
</protein>
<gene>
    <name evidence="2" type="ORF">A2675_00775</name>
</gene>
<feature type="transmembrane region" description="Helical" evidence="1">
    <location>
        <begin position="65"/>
        <end position="87"/>
    </location>
</feature>
<dbReference type="EMBL" id="MHUS01000014">
    <property type="protein sequence ID" value="OHA81101.1"/>
    <property type="molecule type" value="Genomic_DNA"/>
</dbReference>
<keyword evidence="1" id="KW-0472">Membrane</keyword>
<dbReference type="STRING" id="1802723.A2675_00775"/>
<dbReference type="AlphaFoldDB" id="A0A1G2S9Z0"/>
<name>A0A1G2S9Z0_9BACT</name>
<feature type="transmembrane region" description="Helical" evidence="1">
    <location>
        <begin position="94"/>
        <end position="112"/>
    </location>
</feature>
<accession>A0A1G2S9Z0</accession>
<proteinExistence type="predicted"/>
<feature type="transmembrane region" description="Helical" evidence="1">
    <location>
        <begin position="132"/>
        <end position="154"/>
    </location>
</feature>
<sequence>MDVFSHGLWGGIAFGRRRKRDFWAAALLGMLPDLVPFGPFFLMALLGIVPLHFGGPPSLDNIPQFVFSLYSVTHSLVVFALVFGSVWVWRKRAYLPLAAWGLHILVDIPTHSTEFFPTPFLWPLSSAHVNGVPWSHPFIFFPDVILLIVLYVWFFKIKGGWKANGKQI</sequence>
<dbReference type="Proteomes" id="UP000176997">
    <property type="component" value="Unassembled WGS sequence"/>
</dbReference>
<evidence type="ECO:0000313" key="3">
    <source>
        <dbReference type="Proteomes" id="UP000176997"/>
    </source>
</evidence>
<comment type="caution">
    <text evidence="2">The sequence shown here is derived from an EMBL/GenBank/DDBJ whole genome shotgun (WGS) entry which is preliminary data.</text>
</comment>
<evidence type="ECO:0000256" key="1">
    <source>
        <dbReference type="SAM" id="Phobius"/>
    </source>
</evidence>
<organism evidence="2 3">
    <name type="scientific">Candidatus Yonathbacteria bacterium RIFCSPHIGHO2_01_FULL_51_10</name>
    <dbReference type="NCBI Taxonomy" id="1802723"/>
    <lineage>
        <taxon>Bacteria</taxon>
        <taxon>Candidatus Yonathiibacteriota</taxon>
    </lineage>
</organism>
<keyword evidence="1" id="KW-1133">Transmembrane helix</keyword>
<keyword evidence="1" id="KW-0812">Transmembrane</keyword>